<feature type="transmembrane region" description="Helical" evidence="2">
    <location>
        <begin position="71"/>
        <end position="92"/>
    </location>
</feature>
<keyword evidence="2" id="KW-0472">Membrane</keyword>
<dbReference type="Pfam" id="PF13559">
    <property type="entry name" value="DUF4129"/>
    <property type="match status" value="1"/>
</dbReference>
<dbReference type="InterPro" id="IPR025403">
    <property type="entry name" value="TgpA-like_C"/>
</dbReference>
<evidence type="ECO:0000256" key="2">
    <source>
        <dbReference type="SAM" id="Phobius"/>
    </source>
</evidence>
<proteinExistence type="predicted"/>
<evidence type="ECO:0000313" key="5">
    <source>
        <dbReference type="Proteomes" id="UP001165561"/>
    </source>
</evidence>
<protein>
    <submittedName>
        <fullName evidence="4">DUF4129 domain-containing protein</fullName>
    </submittedName>
</protein>
<organism evidence="4 5">
    <name type="scientific">Georgenia halotolerans</name>
    <dbReference type="NCBI Taxonomy" id="3028317"/>
    <lineage>
        <taxon>Bacteria</taxon>
        <taxon>Bacillati</taxon>
        <taxon>Actinomycetota</taxon>
        <taxon>Actinomycetes</taxon>
        <taxon>Micrococcales</taxon>
        <taxon>Bogoriellaceae</taxon>
        <taxon>Georgenia</taxon>
    </lineage>
</organism>
<feature type="region of interest" description="Disordered" evidence="1">
    <location>
        <begin position="29"/>
        <end position="66"/>
    </location>
</feature>
<accession>A0ABT5TXK3</accession>
<comment type="caution">
    <text evidence="4">The sequence shown here is derived from an EMBL/GenBank/DDBJ whole genome shotgun (WGS) entry which is preliminary data.</text>
</comment>
<gene>
    <name evidence="4" type="ORF">PU560_05300</name>
</gene>
<keyword evidence="2" id="KW-1133">Transmembrane helix</keyword>
<evidence type="ECO:0000256" key="1">
    <source>
        <dbReference type="SAM" id="MobiDB-lite"/>
    </source>
</evidence>
<dbReference type="Proteomes" id="UP001165561">
    <property type="component" value="Unassembled WGS sequence"/>
</dbReference>
<feature type="compositionally biased region" description="Pro residues" evidence="1">
    <location>
        <begin position="52"/>
        <end position="61"/>
    </location>
</feature>
<reference evidence="4" key="1">
    <citation type="submission" date="2023-02" db="EMBL/GenBank/DDBJ databases">
        <title>Georgenia sp.10Sc9-8, isolated from a soil sample collected from the Taklamakan desert.</title>
        <authorList>
            <person name="Liu S."/>
        </authorList>
    </citation>
    <scope>NUCLEOTIDE SEQUENCE</scope>
    <source>
        <strain evidence="4">10Sc9-8</strain>
    </source>
</reference>
<feature type="domain" description="Protein-glutamine gamma-glutamyltransferase-like C-terminal" evidence="3">
    <location>
        <begin position="152"/>
        <end position="219"/>
    </location>
</feature>
<sequence>MTRPRMVGGAAAVVAVLLLAVLAAATTGPWELGSPTPDLTTPAPAEDARTPAPDPAEPPTTPTEVDGTRGLLRVALTVVGAVTLAVLIRALVLLARRALVWRTAPPQPPGHQVPGGTEEDDSPELPVLRRGVAQAQEALDQHPDPHDAVVAAWLAVEHAAADAGRPRRPEQTSTELATEVLDATSADPAAVRELLGLYHRARYARGPSGRMTATDVARAHRCLGALAVSWRVRT</sequence>
<keyword evidence="2" id="KW-0812">Transmembrane</keyword>
<name>A0ABT5TXK3_9MICO</name>
<feature type="region of interest" description="Disordered" evidence="1">
    <location>
        <begin position="103"/>
        <end position="123"/>
    </location>
</feature>
<evidence type="ECO:0000313" key="4">
    <source>
        <dbReference type="EMBL" id="MDD9205885.1"/>
    </source>
</evidence>
<dbReference type="EMBL" id="JARACI010000701">
    <property type="protein sequence ID" value="MDD9205885.1"/>
    <property type="molecule type" value="Genomic_DNA"/>
</dbReference>
<evidence type="ECO:0000259" key="3">
    <source>
        <dbReference type="Pfam" id="PF13559"/>
    </source>
</evidence>
<keyword evidence="5" id="KW-1185">Reference proteome</keyword>